<name>A0ABR2XTP6_9PEZI</name>
<proteinExistence type="inferred from homology"/>
<sequence>MTTATITEHKSKVAPRQLGKFNYLAKGDRAIPNPNNFHLPALSSLRDERLLPLNSLRPLPTVTQLRERKGMAHLETHGFTALYHPATLHSSPYDVASWKDPELLLKYYAPETQAMLKDITGCKKVIPDAFLLRSNTFNEKTVSLATHAGHGEGSDTAENKAITELETGFPQFLGFDPVKGGAGPSLKVHMDYKPEGARSHIRNIHPSLAEASRDIILAEDEILASGGTLRDSYIDSTGPRWACYSVWRPLKTVRRNPLVMGDQRSIQQEDYESVSVKTPCLGRPGIIETHDAPGYVARYSEGHTWYWVDAQKPEEVLVIGLFDSHAEKYGGKASGGTLHCSTELPGTEEEEARQSLELRCLCIW</sequence>
<dbReference type="PANTHER" id="PTHR34598:SF3">
    <property type="entry name" value="OXIDOREDUCTASE AN1597"/>
    <property type="match status" value="1"/>
</dbReference>
<organism evidence="2 3">
    <name type="scientific">Seiridium cardinale</name>
    <dbReference type="NCBI Taxonomy" id="138064"/>
    <lineage>
        <taxon>Eukaryota</taxon>
        <taxon>Fungi</taxon>
        <taxon>Dikarya</taxon>
        <taxon>Ascomycota</taxon>
        <taxon>Pezizomycotina</taxon>
        <taxon>Sordariomycetes</taxon>
        <taxon>Xylariomycetidae</taxon>
        <taxon>Amphisphaeriales</taxon>
        <taxon>Sporocadaceae</taxon>
        <taxon>Seiridium</taxon>
    </lineage>
</organism>
<evidence type="ECO:0000256" key="1">
    <source>
        <dbReference type="ARBA" id="ARBA00023604"/>
    </source>
</evidence>
<protein>
    <submittedName>
        <fullName evidence="2">Ga4 desaturase protein</fullName>
    </submittedName>
</protein>
<comment type="similarity">
    <text evidence="1">Belongs to the asaB hydroxylase/desaturase family.</text>
</comment>
<reference evidence="2 3" key="1">
    <citation type="submission" date="2024-02" db="EMBL/GenBank/DDBJ databases">
        <title>First draft genome assembly of two strains of Seiridium cardinale.</title>
        <authorList>
            <person name="Emiliani G."/>
            <person name="Scali E."/>
        </authorList>
    </citation>
    <scope>NUCLEOTIDE SEQUENCE [LARGE SCALE GENOMIC DNA]</scope>
    <source>
        <strain evidence="2 3">BM-138-000479</strain>
    </source>
</reference>
<dbReference type="NCBIfam" id="NF041278">
    <property type="entry name" value="CmcJ_NvfI_EfuI"/>
    <property type="match status" value="1"/>
</dbReference>
<dbReference type="Proteomes" id="UP001465668">
    <property type="component" value="Unassembled WGS sequence"/>
</dbReference>
<accession>A0ABR2XTP6</accession>
<keyword evidence="3" id="KW-1185">Reference proteome</keyword>
<dbReference type="EMBL" id="JARVKM010000023">
    <property type="protein sequence ID" value="KAK9777067.1"/>
    <property type="molecule type" value="Genomic_DNA"/>
</dbReference>
<comment type="caution">
    <text evidence="2">The sequence shown here is derived from an EMBL/GenBank/DDBJ whole genome shotgun (WGS) entry which is preliminary data.</text>
</comment>
<evidence type="ECO:0000313" key="2">
    <source>
        <dbReference type="EMBL" id="KAK9777067.1"/>
    </source>
</evidence>
<gene>
    <name evidence="2" type="ORF">SCAR479_06135</name>
</gene>
<dbReference type="PANTHER" id="PTHR34598">
    <property type="entry name" value="BLL6449 PROTEIN"/>
    <property type="match status" value="1"/>
</dbReference>
<evidence type="ECO:0000313" key="3">
    <source>
        <dbReference type="Proteomes" id="UP001465668"/>
    </source>
</evidence>
<dbReference type="InterPro" id="IPR044053">
    <property type="entry name" value="AsaB-like"/>
</dbReference>